<dbReference type="PANTHER" id="PTHR37953:SF1">
    <property type="entry name" value="UPF0127 PROTEIN MJ1496"/>
    <property type="match status" value="1"/>
</dbReference>
<dbReference type="Proteomes" id="UP000779900">
    <property type="component" value="Unassembled WGS sequence"/>
</dbReference>
<proteinExistence type="predicted"/>
<comment type="caution">
    <text evidence="1">The sequence shown here is derived from an EMBL/GenBank/DDBJ whole genome shotgun (WGS) entry which is preliminary data.</text>
</comment>
<dbReference type="AlphaFoldDB" id="A0A938BQZ1"/>
<dbReference type="InterPro" id="IPR003795">
    <property type="entry name" value="DUF192"/>
</dbReference>
<reference evidence="1" key="1">
    <citation type="submission" date="2019-03" db="EMBL/GenBank/DDBJ databases">
        <title>Lake Tanganyika Metagenome-Assembled Genomes (MAGs).</title>
        <authorList>
            <person name="Tran P."/>
        </authorList>
    </citation>
    <scope>NUCLEOTIDE SEQUENCE</scope>
    <source>
        <strain evidence="1">K_DeepCast_150m_m2_040</strain>
    </source>
</reference>
<evidence type="ECO:0000313" key="2">
    <source>
        <dbReference type="Proteomes" id="UP000779900"/>
    </source>
</evidence>
<dbReference type="Gene3D" id="2.60.120.1140">
    <property type="entry name" value="Protein of unknown function DUF192"/>
    <property type="match status" value="1"/>
</dbReference>
<accession>A0A938BQZ1</accession>
<protein>
    <submittedName>
        <fullName evidence="1">DUF192 domain-containing protein</fullName>
    </submittedName>
</protein>
<evidence type="ECO:0000313" key="1">
    <source>
        <dbReference type="EMBL" id="MBM3331125.1"/>
    </source>
</evidence>
<dbReference type="EMBL" id="VGIR01000019">
    <property type="protein sequence ID" value="MBM3331125.1"/>
    <property type="molecule type" value="Genomic_DNA"/>
</dbReference>
<organism evidence="1 2">
    <name type="scientific">candidate division WOR-3 bacterium</name>
    <dbReference type="NCBI Taxonomy" id="2052148"/>
    <lineage>
        <taxon>Bacteria</taxon>
        <taxon>Bacteria division WOR-3</taxon>
    </lineage>
</organism>
<name>A0A938BQZ1_UNCW3</name>
<gene>
    <name evidence="1" type="ORF">FJY68_04635</name>
</gene>
<dbReference type="Pfam" id="PF02643">
    <property type="entry name" value="DUF192"/>
    <property type="match status" value="1"/>
</dbReference>
<dbReference type="PANTHER" id="PTHR37953">
    <property type="entry name" value="UPF0127 PROTEIN MJ1496"/>
    <property type="match status" value="1"/>
</dbReference>
<dbReference type="InterPro" id="IPR038695">
    <property type="entry name" value="Saro_0823-like_sf"/>
</dbReference>
<sequence length="126" mass="13787">MKHEKPNTAAINVTKGVALASELEIAKSFAARSQGLLGRSGLKPDTGLLIDPCSSIHMWCMRFAIDVVFLDKKNRVVGLKRNVKPWGMAWSWRGTKTIELPVGVIASTRTQLGDIIAFQTTAPKPE</sequence>